<proteinExistence type="predicted"/>
<comment type="caution">
    <text evidence="2">The sequence shown here is derived from an EMBL/GenBank/DDBJ whole genome shotgun (WGS) entry which is preliminary data.</text>
</comment>
<protein>
    <submittedName>
        <fullName evidence="2">Uncharacterized protein</fullName>
    </submittedName>
</protein>
<dbReference type="EMBL" id="BGPR01008122">
    <property type="protein sequence ID" value="GBN31705.1"/>
    <property type="molecule type" value="Genomic_DNA"/>
</dbReference>
<evidence type="ECO:0000256" key="1">
    <source>
        <dbReference type="SAM" id="MobiDB-lite"/>
    </source>
</evidence>
<evidence type="ECO:0000313" key="3">
    <source>
        <dbReference type="Proteomes" id="UP000499080"/>
    </source>
</evidence>
<feature type="compositionally biased region" description="Basic and acidic residues" evidence="1">
    <location>
        <begin position="62"/>
        <end position="72"/>
    </location>
</feature>
<evidence type="ECO:0000313" key="2">
    <source>
        <dbReference type="EMBL" id="GBN31705.1"/>
    </source>
</evidence>
<feature type="region of interest" description="Disordered" evidence="1">
    <location>
        <begin position="62"/>
        <end position="98"/>
    </location>
</feature>
<dbReference type="AlphaFoldDB" id="A0A4Y2MX84"/>
<gene>
    <name evidence="2" type="ORF">AVEN_253246_1</name>
</gene>
<dbReference type="Proteomes" id="UP000499080">
    <property type="component" value="Unassembled WGS sequence"/>
</dbReference>
<keyword evidence="3" id="KW-1185">Reference proteome</keyword>
<name>A0A4Y2MX84_ARAVE</name>
<organism evidence="2 3">
    <name type="scientific">Araneus ventricosus</name>
    <name type="common">Orbweaver spider</name>
    <name type="synonym">Epeira ventricosa</name>
    <dbReference type="NCBI Taxonomy" id="182803"/>
    <lineage>
        <taxon>Eukaryota</taxon>
        <taxon>Metazoa</taxon>
        <taxon>Ecdysozoa</taxon>
        <taxon>Arthropoda</taxon>
        <taxon>Chelicerata</taxon>
        <taxon>Arachnida</taxon>
        <taxon>Araneae</taxon>
        <taxon>Araneomorphae</taxon>
        <taxon>Entelegynae</taxon>
        <taxon>Araneoidea</taxon>
        <taxon>Araneidae</taxon>
        <taxon>Araneus</taxon>
    </lineage>
</organism>
<reference evidence="2 3" key="1">
    <citation type="journal article" date="2019" name="Sci. Rep.">
        <title>Orb-weaving spider Araneus ventricosus genome elucidates the spidroin gene catalogue.</title>
        <authorList>
            <person name="Kono N."/>
            <person name="Nakamura H."/>
            <person name="Ohtoshi R."/>
            <person name="Moran D.A.P."/>
            <person name="Shinohara A."/>
            <person name="Yoshida Y."/>
            <person name="Fujiwara M."/>
            <person name="Mori M."/>
            <person name="Tomita M."/>
            <person name="Arakawa K."/>
        </authorList>
    </citation>
    <scope>NUCLEOTIDE SEQUENCE [LARGE SCALE GENOMIC DNA]</scope>
</reference>
<sequence>MRRSLRQRCDPSLVWVTRSTPILYPTGKRDYFYTAGSLPHPPLKWANISRIIQSAAAAQVEQEKPLSKDMEKTSSTTSLIPEAHQRKPKNSTSFHLHGNAFLRRV</sequence>
<accession>A0A4Y2MX84</accession>